<organism evidence="3 4">
    <name type="scientific">Angomonas deanei</name>
    <dbReference type="NCBI Taxonomy" id="59799"/>
    <lineage>
        <taxon>Eukaryota</taxon>
        <taxon>Discoba</taxon>
        <taxon>Euglenozoa</taxon>
        <taxon>Kinetoplastea</taxon>
        <taxon>Metakinetoplastina</taxon>
        <taxon>Trypanosomatida</taxon>
        <taxon>Trypanosomatidae</taxon>
        <taxon>Strigomonadinae</taxon>
        <taxon>Angomonas</taxon>
    </lineage>
</organism>
<evidence type="ECO:0000313" key="4">
    <source>
        <dbReference type="Proteomes" id="UP000515908"/>
    </source>
</evidence>
<dbReference type="OrthoDB" id="441129at2759"/>
<evidence type="ECO:0000313" key="3">
    <source>
        <dbReference type="EMBL" id="CAD2213217.1"/>
    </source>
</evidence>
<feature type="region of interest" description="Disordered" evidence="2">
    <location>
        <begin position="300"/>
        <end position="331"/>
    </location>
</feature>
<keyword evidence="1" id="KW-0175">Coiled coil</keyword>
<gene>
    <name evidence="3" type="ORF">ADEAN_000065400</name>
</gene>
<sequence>MNSSDYLDNDLAIKERDAKIERLYATIRDMAEQLHSVAEFVEIKDDVEERIEKMRAHYEDEVISYKEETKHARMETLEERVRMRTKEAELLCAHEDEVNARATELLDERTKEINTQNFDLYKEKVLLTQDVDETRTQLQKLEKENAALRRKLDLSSGTEKELLARSVKQKKEVAELKAQVRTMDDSVNTLVEQYEGKLAAQEAKHAKEVKTLTTERDDARRDAQRLLQELTKLRGVSSQLLNERSELEQFFHTALQEVREEIIQERKGVIGSMPLGTTNAGSHTASSRLRLETQDRLHYTDGAPRSANYTKNKKGFPVRTKPGKASLPPIGSADEGAVVPYLNPDLKFSSSAPPRADFSNEEYYYDPQHSQTQSQKRVPDAPTLKELQRINIHSLSWAEKERVILYLFKHIQQQQSVSKMQSRKQKSTVKEEEPADSGEVKFDSDTFLTA</sequence>
<feature type="coiled-coil region" evidence="1">
    <location>
        <begin position="124"/>
        <end position="179"/>
    </location>
</feature>
<evidence type="ECO:0000256" key="2">
    <source>
        <dbReference type="SAM" id="MobiDB-lite"/>
    </source>
</evidence>
<feature type="region of interest" description="Disordered" evidence="2">
    <location>
        <begin position="414"/>
        <end position="450"/>
    </location>
</feature>
<proteinExistence type="predicted"/>
<dbReference type="Proteomes" id="UP000515908">
    <property type="component" value="Chromosome 01"/>
</dbReference>
<accession>A0A7G2C3D3</accession>
<feature type="coiled-coil region" evidence="1">
    <location>
        <begin position="209"/>
        <end position="236"/>
    </location>
</feature>
<dbReference type="VEuPathDB" id="TriTrypDB:ADEAN_000065400"/>
<reference evidence="3 4" key="1">
    <citation type="submission" date="2020-08" db="EMBL/GenBank/DDBJ databases">
        <authorList>
            <person name="Newling K."/>
            <person name="Davey J."/>
            <person name="Forrester S."/>
        </authorList>
    </citation>
    <scope>NUCLEOTIDE SEQUENCE [LARGE SCALE GENOMIC DNA]</scope>
    <source>
        <strain evidence="4">Crithidia deanei Carvalho (ATCC PRA-265)</strain>
    </source>
</reference>
<dbReference type="AlphaFoldDB" id="A0A7G2C3D3"/>
<dbReference type="PANTHER" id="PTHR14845:SF0">
    <property type="entry name" value="DUF4515 DOMAIN-CONTAINING PROTEIN"/>
    <property type="match status" value="1"/>
</dbReference>
<keyword evidence="4" id="KW-1185">Reference proteome</keyword>
<name>A0A7G2C3D3_9TRYP</name>
<dbReference type="PANTHER" id="PTHR14845">
    <property type="entry name" value="COILED-COIL DOMAIN-CONTAINING 166"/>
    <property type="match status" value="1"/>
</dbReference>
<dbReference type="EMBL" id="LR877145">
    <property type="protein sequence ID" value="CAD2213217.1"/>
    <property type="molecule type" value="Genomic_DNA"/>
</dbReference>
<evidence type="ECO:0000256" key="1">
    <source>
        <dbReference type="SAM" id="Coils"/>
    </source>
</evidence>
<protein>
    <submittedName>
        <fullName evidence="3">Uncharacterized protein</fullName>
    </submittedName>
</protein>
<feature type="compositionally biased region" description="Basic and acidic residues" evidence="2">
    <location>
        <begin position="428"/>
        <end position="444"/>
    </location>
</feature>